<protein>
    <recommendedName>
        <fullName evidence="2">Peptidase A2 domain-containing protein</fullName>
    </recommendedName>
</protein>
<sequence>MVYTTKIPPKPTWPTAIRSTSFPRITNTEPKQQFEEYETQEEVNEENYIEERPIYRRIGFSRDPYGQSSRIVNLNNIMKATHLLCIYIMSDPPLTILIDTGASDSIISTRHYNQLKNQIYYEPFKLIACNNTLEAHHHVDLELLNQYRIRHKFKCRMIDWHC</sequence>
<name>A0A834I7W1_RHYFE</name>
<dbReference type="GO" id="GO:0004190">
    <property type="term" value="F:aspartic-type endopeptidase activity"/>
    <property type="evidence" value="ECO:0007669"/>
    <property type="project" value="InterPro"/>
</dbReference>
<organism evidence="3 4">
    <name type="scientific">Rhynchophorus ferrugineus</name>
    <name type="common">Red palm weevil</name>
    <name type="synonym">Curculio ferrugineus</name>
    <dbReference type="NCBI Taxonomy" id="354439"/>
    <lineage>
        <taxon>Eukaryota</taxon>
        <taxon>Metazoa</taxon>
        <taxon>Ecdysozoa</taxon>
        <taxon>Arthropoda</taxon>
        <taxon>Hexapoda</taxon>
        <taxon>Insecta</taxon>
        <taxon>Pterygota</taxon>
        <taxon>Neoptera</taxon>
        <taxon>Endopterygota</taxon>
        <taxon>Coleoptera</taxon>
        <taxon>Polyphaga</taxon>
        <taxon>Cucujiformia</taxon>
        <taxon>Curculionidae</taxon>
        <taxon>Dryophthorinae</taxon>
        <taxon>Rhynchophorus</taxon>
    </lineage>
</organism>
<proteinExistence type="predicted"/>
<reference evidence="3" key="1">
    <citation type="submission" date="2020-08" db="EMBL/GenBank/DDBJ databases">
        <title>Genome sequencing and assembly of the red palm weevil Rhynchophorus ferrugineus.</title>
        <authorList>
            <person name="Dias G.B."/>
            <person name="Bergman C.M."/>
            <person name="Manee M."/>
        </authorList>
    </citation>
    <scope>NUCLEOTIDE SEQUENCE</scope>
    <source>
        <strain evidence="3">AA-2017</strain>
        <tissue evidence="3">Whole larva</tissue>
    </source>
</reference>
<dbReference type="InterPro" id="IPR001969">
    <property type="entry name" value="Aspartic_peptidase_AS"/>
</dbReference>
<dbReference type="SUPFAM" id="SSF50630">
    <property type="entry name" value="Acid proteases"/>
    <property type="match status" value="1"/>
</dbReference>
<dbReference type="EMBL" id="JAACXV010013313">
    <property type="protein sequence ID" value="KAF7273738.1"/>
    <property type="molecule type" value="Genomic_DNA"/>
</dbReference>
<keyword evidence="4" id="KW-1185">Reference proteome</keyword>
<dbReference type="AlphaFoldDB" id="A0A834I7W1"/>
<dbReference type="InterPro" id="IPR021109">
    <property type="entry name" value="Peptidase_aspartic_dom_sf"/>
</dbReference>
<evidence type="ECO:0000256" key="1">
    <source>
        <dbReference type="ARBA" id="ARBA00022801"/>
    </source>
</evidence>
<dbReference type="PROSITE" id="PS00141">
    <property type="entry name" value="ASP_PROTEASE"/>
    <property type="match status" value="1"/>
</dbReference>
<keyword evidence="1" id="KW-0378">Hydrolase</keyword>
<evidence type="ECO:0000313" key="4">
    <source>
        <dbReference type="Proteomes" id="UP000625711"/>
    </source>
</evidence>
<dbReference type="Proteomes" id="UP000625711">
    <property type="component" value="Unassembled WGS sequence"/>
</dbReference>
<feature type="domain" description="Peptidase A2" evidence="2">
    <location>
        <begin position="94"/>
        <end position="112"/>
    </location>
</feature>
<evidence type="ECO:0000313" key="3">
    <source>
        <dbReference type="EMBL" id="KAF7273738.1"/>
    </source>
</evidence>
<dbReference type="InterPro" id="IPR001995">
    <property type="entry name" value="Peptidase_A2_cat"/>
</dbReference>
<evidence type="ECO:0000259" key="2">
    <source>
        <dbReference type="PROSITE" id="PS50175"/>
    </source>
</evidence>
<dbReference type="OrthoDB" id="6766001at2759"/>
<accession>A0A834I7W1</accession>
<comment type="caution">
    <text evidence="3">The sequence shown here is derived from an EMBL/GenBank/DDBJ whole genome shotgun (WGS) entry which is preliminary data.</text>
</comment>
<dbReference type="PROSITE" id="PS50175">
    <property type="entry name" value="ASP_PROT_RETROV"/>
    <property type="match status" value="1"/>
</dbReference>
<dbReference type="GO" id="GO:0006508">
    <property type="term" value="P:proteolysis"/>
    <property type="evidence" value="ECO:0007669"/>
    <property type="project" value="InterPro"/>
</dbReference>
<gene>
    <name evidence="3" type="ORF">GWI33_013557</name>
</gene>